<dbReference type="GO" id="GO:0004088">
    <property type="term" value="F:carbamoyl-phosphate synthase (glutamine-hydrolyzing) activity"/>
    <property type="evidence" value="ECO:0007669"/>
    <property type="project" value="UniProtKB-UniRule"/>
</dbReference>
<keyword evidence="6 11" id="KW-0067">ATP-binding</keyword>
<feature type="active site" evidence="11">
    <location>
        <position position="335"/>
    </location>
</feature>
<keyword evidence="11" id="KW-0028">Amino-acid biosynthesis</keyword>
<dbReference type="Gene3D" id="3.50.30.20">
    <property type="entry name" value="Carbamoyl-phosphate synthase small subunit, N-terminal domain"/>
    <property type="match status" value="1"/>
</dbReference>
<evidence type="ECO:0000256" key="5">
    <source>
        <dbReference type="ARBA" id="ARBA00022741"/>
    </source>
</evidence>
<evidence type="ECO:0000256" key="3">
    <source>
        <dbReference type="ARBA" id="ARBA00007800"/>
    </source>
</evidence>
<keyword evidence="7 11" id="KW-0315">Glutamine amidotransferase</keyword>
<dbReference type="Proteomes" id="UP000463470">
    <property type="component" value="Unassembled WGS sequence"/>
</dbReference>
<evidence type="ECO:0000256" key="9">
    <source>
        <dbReference type="ARBA" id="ARBA00048816"/>
    </source>
</evidence>
<dbReference type="FunFam" id="3.50.30.20:FF:000001">
    <property type="entry name" value="Carbamoyl-phosphate synthase small chain"/>
    <property type="match status" value="1"/>
</dbReference>
<feature type="domain" description="Carbamoyl-phosphate synthase small subunit N-terminal" evidence="12">
    <location>
        <begin position="2"/>
        <end position="132"/>
    </location>
</feature>
<keyword evidence="14" id="KW-1185">Reference proteome</keyword>
<dbReference type="PROSITE" id="PS51273">
    <property type="entry name" value="GATASE_TYPE_1"/>
    <property type="match status" value="1"/>
</dbReference>
<feature type="binding site" evidence="11">
    <location>
        <position position="222"/>
    </location>
    <ligand>
        <name>L-glutamine</name>
        <dbReference type="ChEBI" id="CHEBI:58359"/>
    </ligand>
</feature>
<dbReference type="PRINTS" id="PR00097">
    <property type="entry name" value="ANTSNTHASEII"/>
</dbReference>
<dbReference type="GO" id="GO:0006541">
    <property type="term" value="P:glutamine metabolic process"/>
    <property type="evidence" value="ECO:0007669"/>
    <property type="project" value="InterPro"/>
</dbReference>
<evidence type="ECO:0000256" key="7">
    <source>
        <dbReference type="ARBA" id="ARBA00022962"/>
    </source>
</evidence>
<dbReference type="SUPFAM" id="SSF52317">
    <property type="entry name" value="Class I glutamine amidotransferase-like"/>
    <property type="match status" value="1"/>
</dbReference>
<keyword evidence="4 11" id="KW-0436">Ligase</keyword>
<keyword evidence="5 11" id="KW-0547">Nucleotide-binding</keyword>
<dbReference type="GO" id="GO:0005524">
    <property type="term" value="F:ATP binding"/>
    <property type="evidence" value="ECO:0007669"/>
    <property type="project" value="UniProtKB-UniRule"/>
</dbReference>
<evidence type="ECO:0000256" key="2">
    <source>
        <dbReference type="ARBA" id="ARBA00005077"/>
    </source>
</evidence>
<dbReference type="InterPro" id="IPR002474">
    <property type="entry name" value="CarbamoylP_synth_ssu_N"/>
</dbReference>
<dbReference type="UniPathway" id="UPA00070">
    <property type="reaction ID" value="UER00115"/>
</dbReference>
<dbReference type="EC" id="6.3.5.5" evidence="11"/>
<evidence type="ECO:0000256" key="10">
    <source>
        <dbReference type="ARBA" id="ARBA00049285"/>
    </source>
</evidence>
<feature type="binding site" evidence="11">
    <location>
        <position position="250"/>
    </location>
    <ligand>
        <name>L-glutamine</name>
        <dbReference type="ChEBI" id="CHEBI:58359"/>
    </ligand>
</feature>
<protein>
    <recommendedName>
        <fullName evidence="11">Carbamoyl phosphate synthase small chain</fullName>
        <ecNumber evidence="11">6.3.5.5</ecNumber>
    </recommendedName>
    <alternativeName>
        <fullName evidence="11">Carbamoyl phosphate synthetase glutamine chain</fullName>
    </alternativeName>
</protein>
<gene>
    <name evidence="11 13" type="primary">carA</name>
    <name evidence="13" type="ORF">GTO91_04745</name>
</gene>
<dbReference type="InterPro" id="IPR050472">
    <property type="entry name" value="Anth_synth/Amidotransfase"/>
</dbReference>
<evidence type="ECO:0000256" key="1">
    <source>
        <dbReference type="ARBA" id="ARBA00004812"/>
    </source>
</evidence>
<dbReference type="NCBIfam" id="NF009475">
    <property type="entry name" value="PRK12838.1"/>
    <property type="match status" value="1"/>
</dbReference>
<accession>A0A845L5H2</accession>
<evidence type="ECO:0000259" key="12">
    <source>
        <dbReference type="SMART" id="SM01097"/>
    </source>
</evidence>
<name>A0A845L5H2_9FIRM</name>
<dbReference type="PANTHER" id="PTHR43418:SF7">
    <property type="entry name" value="CARBAMOYL-PHOSPHATE SYNTHASE SMALL CHAIN"/>
    <property type="match status" value="1"/>
</dbReference>
<dbReference type="HAMAP" id="MF_01209">
    <property type="entry name" value="CPSase_S_chain"/>
    <property type="match status" value="1"/>
</dbReference>
<evidence type="ECO:0000313" key="13">
    <source>
        <dbReference type="EMBL" id="MZP29018.1"/>
    </source>
</evidence>
<comment type="catalytic activity">
    <reaction evidence="10 11">
        <text>L-glutamine + H2O = L-glutamate + NH4(+)</text>
        <dbReference type="Rhea" id="RHEA:15889"/>
        <dbReference type="ChEBI" id="CHEBI:15377"/>
        <dbReference type="ChEBI" id="CHEBI:28938"/>
        <dbReference type="ChEBI" id="CHEBI:29985"/>
        <dbReference type="ChEBI" id="CHEBI:58359"/>
    </reaction>
</comment>
<feature type="active site" description="Nucleophile" evidence="11">
    <location>
        <position position="249"/>
    </location>
</feature>
<dbReference type="InterPro" id="IPR035686">
    <property type="entry name" value="CPSase_GATase1"/>
</dbReference>
<reference evidence="13 14" key="1">
    <citation type="submission" date="2020-01" db="EMBL/GenBank/DDBJ databases">
        <title>Whole-genome sequence of Heliobacterium undosum DSM 13378.</title>
        <authorList>
            <person name="Kyndt J.A."/>
            <person name="Meyer T.E."/>
        </authorList>
    </citation>
    <scope>NUCLEOTIDE SEQUENCE [LARGE SCALE GENOMIC DNA]</scope>
    <source>
        <strain evidence="13 14">DSM 13378</strain>
    </source>
</reference>
<evidence type="ECO:0000256" key="8">
    <source>
        <dbReference type="ARBA" id="ARBA00022975"/>
    </source>
</evidence>
<comment type="similarity">
    <text evidence="3 11">Belongs to the CarA family.</text>
</comment>
<dbReference type="PANTHER" id="PTHR43418">
    <property type="entry name" value="MULTIFUNCTIONAL TRYPTOPHAN BIOSYNTHESIS PROTEIN-RELATED"/>
    <property type="match status" value="1"/>
</dbReference>
<evidence type="ECO:0000256" key="6">
    <source>
        <dbReference type="ARBA" id="ARBA00022840"/>
    </source>
</evidence>
<dbReference type="Pfam" id="PF00988">
    <property type="entry name" value="CPSase_sm_chain"/>
    <property type="match status" value="1"/>
</dbReference>
<comment type="pathway">
    <text evidence="1 11">Pyrimidine metabolism; UMP biosynthesis via de novo pathway; (S)-dihydroorotate from bicarbonate: step 1/3.</text>
</comment>
<feature type="binding site" evidence="11">
    <location>
        <position position="224"/>
    </location>
    <ligand>
        <name>L-glutamine</name>
        <dbReference type="ChEBI" id="CHEBI:58359"/>
    </ligand>
</feature>
<dbReference type="AlphaFoldDB" id="A0A845L5H2"/>
<feature type="binding site" evidence="11">
    <location>
        <position position="46"/>
    </location>
    <ligand>
        <name>L-glutamine</name>
        <dbReference type="ChEBI" id="CHEBI:58359"/>
    </ligand>
</feature>
<dbReference type="GO" id="GO:0006207">
    <property type="term" value="P:'de novo' pyrimidine nucleobase biosynthetic process"/>
    <property type="evidence" value="ECO:0007669"/>
    <property type="project" value="InterPro"/>
</dbReference>
<feature type="binding site" evidence="11">
    <location>
        <position position="294"/>
    </location>
    <ligand>
        <name>L-glutamine</name>
        <dbReference type="ChEBI" id="CHEBI:58359"/>
    </ligand>
</feature>
<feature type="region of interest" description="CPSase" evidence="11">
    <location>
        <begin position="1"/>
        <end position="173"/>
    </location>
</feature>
<comment type="subunit">
    <text evidence="11">Composed of two chains; the small (or glutamine) chain promotes the hydrolysis of glutamine to ammonia, which is used by the large (or ammonia) chain to synthesize carbamoyl phosphate. Tetramer of heterodimers (alpha,beta)4.</text>
</comment>
<dbReference type="NCBIfam" id="TIGR01368">
    <property type="entry name" value="CPSaseIIsmall"/>
    <property type="match status" value="1"/>
</dbReference>
<feature type="binding site" evidence="11">
    <location>
        <position position="293"/>
    </location>
    <ligand>
        <name>L-glutamine</name>
        <dbReference type="ChEBI" id="CHEBI:58359"/>
    </ligand>
</feature>
<proteinExistence type="inferred from homology"/>
<feature type="binding site" evidence="11">
    <location>
        <position position="291"/>
    </location>
    <ligand>
        <name>L-glutamine</name>
        <dbReference type="ChEBI" id="CHEBI:58359"/>
    </ligand>
</feature>
<dbReference type="PRINTS" id="PR00096">
    <property type="entry name" value="GATASE"/>
</dbReference>
<dbReference type="RefSeq" id="WP_161255607.1">
    <property type="nucleotide sequence ID" value="NZ_WXEY01000003.1"/>
</dbReference>
<comment type="caution">
    <text evidence="13">The sequence shown here is derived from an EMBL/GenBank/DDBJ whole genome shotgun (WGS) entry which is preliminary data.</text>
</comment>
<dbReference type="InterPro" id="IPR017926">
    <property type="entry name" value="GATASE"/>
</dbReference>
<dbReference type="GO" id="GO:0006526">
    <property type="term" value="P:L-arginine biosynthetic process"/>
    <property type="evidence" value="ECO:0007669"/>
    <property type="project" value="UniProtKB-UniRule"/>
</dbReference>
<dbReference type="SMART" id="SM01097">
    <property type="entry name" value="CPSase_sm_chain"/>
    <property type="match status" value="1"/>
</dbReference>
<dbReference type="EMBL" id="WXEY01000003">
    <property type="protein sequence ID" value="MZP29018.1"/>
    <property type="molecule type" value="Genomic_DNA"/>
</dbReference>
<dbReference type="InterPro" id="IPR006274">
    <property type="entry name" value="CarbamoylP_synth_ssu"/>
</dbReference>
<dbReference type="InterPro" id="IPR036480">
    <property type="entry name" value="CarbP_synth_ssu_N_sf"/>
</dbReference>
<comment type="function">
    <text evidence="11">Small subunit of the glutamine-dependent carbamoyl phosphate synthetase (CPSase). CPSase catalyzes the formation of carbamoyl phosphate from the ammonia moiety of glutamine, carbonate, and phosphate donated by ATP, constituting the first step of 2 biosynthetic pathways, one leading to arginine and/or urea and the other to pyrimidine nucleotides. The small subunit (glutamine amidotransferase) binds and cleaves glutamine to supply the large subunit with the substrate ammonia.</text>
</comment>
<dbReference type="SUPFAM" id="SSF52021">
    <property type="entry name" value="Carbamoyl phosphate synthetase, small subunit N-terminal domain"/>
    <property type="match status" value="1"/>
</dbReference>
<keyword evidence="11" id="KW-0055">Arginine biosynthesis</keyword>
<dbReference type="Gene3D" id="3.40.50.880">
    <property type="match status" value="1"/>
</dbReference>
<dbReference type="GO" id="GO:0044205">
    <property type="term" value="P:'de novo' UMP biosynthetic process"/>
    <property type="evidence" value="ECO:0007669"/>
    <property type="project" value="UniProtKB-UniRule"/>
</dbReference>
<sequence length="361" mass="39091">MEKGYLILEDGSVWEGEAFGATGQRPGEVVFNTGMTGYQELLTDPSYCGQIVVMTYPLIGNYGINEEDFESRQPFLRGFIVREWAEIPSNWRSRDTINEYLKNAGVVGLAGVDTRALTRRLRSHGTMRGIIATGDVDTAALALQAQQAPHISGQPLVDEVTVKERNVMENDGFHVALLDYGAKDNIARSLHLRGCKVTILPARTTAAEVLALNPDGIMLSNGPGDPRDVPYAVEAVKELLGKKPLFGICLGHQIIGLAVGAKAYKLPFGHRGSNHPVKDLATGRVYITSQNHGFVIDGDSVPAGVAVSHINMNDGSVEGLAFTDIPAFSVQYHPEACPGPDDSGYLFDRFIDLIKQTEGRA</sequence>
<dbReference type="CDD" id="cd01744">
    <property type="entry name" value="GATase1_CPSase"/>
    <property type="match status" value="1"/>
</dbReference>
<evidence type="ECO:0000256" key="4">
    <source>
        <dbReference type="ARBA" id="ARBA00022598"/>
    </source>
</evidence>
<dbReference type="OrthoDB" id="9804328at2"/>
<dbReference type="Pfam" id="PF00117">
    <property type="entry name" value="GATase"/>
    <property type="match status" value="1"/>
</dbReference>
<evidence type="ECO:0000256" key="11">
    <source>
        <dbReference type="HAMAP-Rule" id="MF_01209"/>
    </source>
</evidence>
<organism evidence="13 14">
    <name type="scientific">Heliomicrobium undosum</name>
    <dbReference type="NCBI Taxonomy" id="121734"/>
    <lineage>
        <taxon>Bacteria</taxon>
        <taxon>Bacillati</taxon>
        <taxon>Bacillota</taxon>
        <taxon>Clostridia</taxon>
        <taxon>Eubacteriales</taxon>
        <taxon>Heliobacteriaceae</taxon>
        <taxon>Heliomicrobium</taxon>
    </lineage>
</organism>
<feature type="binding site" evidence="11">
    <location>
        <position position="253"/>
    </location>
    <ligand>
        <name>L-glutamine</name>
        <dbReference type="ChEBI" id="CHEBI:58359"/>
    </ligand>
</feature>
<keyword evidence="8 11" id="KW-0665">Pyrimidine biosynthesis</keyword>
<feature type="active site" evidence="11">
    <location>
        <position position="333"/>
    </location>
</feature>
<dbReference type="PRINTS" id="PR00099">
    <property type="entry name" value="CPSGATASE"/>
</dbReference>
<comment type="catalytic activity">
    <reaction evidence="9 11">
        <text>hydrogencarbonate + L-glutamine + 2 ATP + H2O = carbamoyl phosphate + L-glutamate + 2 ADP + phosphate + 2 H(+)</text>
        <dbReference type="Rhea" id="RHEA:18633"/>
        <dbReference type="ChEBI" id="CHEBI:15377"/>
        <dbReference type="ChEBI" id="CHEBI:15378"/>
        <dbReference type="ChEBI" id="CHEBI:17544"/>
        <dbReference type="ChEBI" id="CHEBI:29985"/>
        <dbReference type="ChEBI" id="CHEBI:30616"/>
        <dbReference type="ChEBI" id="CHEBI:43474"/>
        <dbReference type="ChEBI" id="CHEBI:58228"/>
        <dbReference type="ChEBI" id="CHEBI:58359"/>
        <dbReference type="ChEBI" id="CHEBI:456216"/>
        <dbReference type="EC" id="6.3.5.5"/>
    </reaction>
</comment>
<evidence type="ECO:0000313" key="14">
    <source>
        <dbReference type="Proteomes" id="UP000463470"/>
    </source>
</evidence>
<dbReference type="InterPro" id="IPR029062">
    <property type="entry name" value="Class_I_gatase-like"/>
</dbReference>
<comment type="pathway">
    <text evidence="2 11">Amino-acid biosynthesis; L-arginine biosynthesis; carbamoyl phosphate from bicarbonate: step 1/1.</text>
</comment>
<dbReference type="UniPathway" id="UPA00068">
    <property type="reaction ID" value="UER00171"/>
</dbReference>